<dbReference type="AlphaFoldDB" id="A0A517N5G6"/>
<protein>
    <submittedName>
        <fullName evidence="1">Uncharacterized protein</fullName>
    </submittedName>
</protein>
<accession>A0A517N5G6</accession>
<proteinExistence type="predicted"/>
<reference evidence="1 2" key="1">
    <citation type="submission" date="2019-02" db="EMBL/GenBank/DDBJ databases">
        <title>Deep-cultivation of Planctomycetes and their phenomic and genomic characterization uncovers novel biology.</title>
        <authorList>
            <person name="Wiegand S."/>
            <person name="Jogler M."/>
            <person name="Boedeker C."/>
            <person name="Pinto D."/>
            <person name="Vollmers J."/>
            <person name="Rivas-Marin E."/>
            <person name="Kohn T."/>
            <person name="Peeters S.H."/>
            <person name="Heuer A."/>
            <person name="Rast P."/>
            <person name="Oberbeckmann S."/>
            <person name="Bunk B."/>
            <person name="Jeske O."/>
            <person name="Meyerdierks A."/>
            <person name="Storesund J.E."/>
            <person name="Kallscheuer N."/>
            <person name="Luecker S."/>
            <person name="Lage O.M."/>
            <person name="Pohl T."/>
            <person name="Merkel B.J."/>
            <person name="Hornburger P."/>
            <person name="Mueller R.-W."/>
            <person name="Bruemmer F."/>
            <person name="Labrenz M."/>
            <person name="Spormann A.M."/>
            <person name="Op den Camp H."/>
            <person name="Overmann J."/>
            <person name="Amann R."/>
            <person name="Jetten M.S.M."/>
            <person name="Mascher T."/>
            <person name="Medema M.H."/>
            <person name="Devos D.P."/>
            <person name="Kaster A.-K."/>
            <person name="Ovreas L."/>
            <person name="Rohde M."/>
            <person name="Galperin M.Y."/>
            <person name="Jogler C."/>
        </authorList>
    </citation>
    <scope>NUCLEOTIDE SEQUENCE [LARGE SCALE GENOMIC DNA]</scope>
    <source>
        <strain evidence="1 2">K22_7</strain>
    </source>
</reference>
<evidence type="ECO:0000313" key="1">
    <source>
        <dbReference type="EMBL" id="QDT02361.1"/>
    </source>
</evidence>
<dbReference type="KEGG" id="rlc:K227x_07370"/>
<sequence>MAGAWFGLIGWAGVDGEGFVVNDSQDGYPTGLGAAGVRSIEGWPGRACR</sequence>
<dbReference type="Proteomes" id="UP000318538">
    <property type="component" value="Chromosome"/>
</dbReference>
<dbReference type="EMBL" id="CP036525">
    <property type="protein sequence ID" value="QDT02361.1"/>
    <property type="molecule type" value="Genomic_DNA"/>
</dbReference>
<name>A0A517N5G6_9BACT</name>
<organism evidence="1 2">
    <name type="scientific">Rubripirellula lacrimiformis</name>
    <dbReference type="NCBI Taxonomy" id="1930273"/>
    <lineage>
        <taxon>Bacteria</taxon>
        <taxon>Pseudomonadati</taxon>
        <taxon>Planctomycetota</taxon>
        <taxon>Planctomycetia</taxon>
        <taxon>Pirellulales</taxon>
        <taxon>Pirellulaceae</taxon>
        <taxon>Rubripirellula</taxon>
    </lineage>
</organism>
<keyword evidence="2" id="KW-1185">Reference proteome</keyword>
<gene>
    <name evidence="1" type="ORF">K227x_07370</name>
</gene>
<evidence type="ECO:0000313" key="2">
    <source>
        <dbReference type="Proteomes" id="UP000318538"/>
    </source>
</evidence>